<feature type="modified residue" description="4-aspartylphosphate" evidence="1">
    <location>
        <position position="54"/>
    </location>
</feature>
<gene>
    <name evidence="3" type="ORF">EDC57_1718</name>
</gene>
<dbReference type="RefSeq" id="WP_123401445.1">
    <property type="nucleotide sequence ID" value="NZ_RJVI01000002.1"/>
</dbReference>
<dbReference type="Gene3D" id="3.40.50.2300">
    <property type="match status" value="1"/>
</dbReference>
<keyword evidence="4" id="KW-1185">Reference proteome</keyword>
<dbReference type="InterPro" id="IPR052048">
    <property type="entry name" value="ST_Response_Regulator"/>
</dbReference>
<dbReference type="AlphaFoldDB" id="A0A3N1Y122"/>
<name>A0A3N1Y122_9GAMM</name>
<dbReference type="Pfam" id="PF00072">
    <property type="entry name" value="Response_reg"/>
    <property type="match status" value="1"/>
</dbReference>
<dbReference type="PANTHER" id="PTHR43228">
    <property type="entry name" value="TWO-COMPONENT RESPONSE REGULATOR"/>
    <property type="match status" value="1"/>
</dbReference>
<evidence type="ECO:0000256" key="1">
    <source>
        <dbReference type="PROSITE-ProRule" id="PRU00169"/>
    </source>
</evidence>
<proteinExistence type="predicted"/>
<protein>
    <submittedName>
        <fullName evidence="3">Two-component system chemotaxis response regulator CheY</fullName>
    </submittedName>
</protein>
<organism evidence="3 4">
    <name type="scientific">Inmirania thermothiophila</name>
    <dbReference type="NCBI Taxonomy" id="1750597"/>
    <lineage>
        <taxon>Bacteria</taxon>
        <taxon>Pseudomonadati</taxon>
        <taxon>Pseudomonadota</taxon>
        <taxon>Gammaproteobacteria</taxon>
        <taxon>Chromatiales</taxon>
        <taxon>Ectothiorhodospiraceae</taxon>
        <taxon>Inmirania</taxon>
    </lineage>
</organism>
<dbReference type="OrthoDB" id="5703386at2"/>
<dbReference type="SUPFAM" id="SSF52172">
    <property type="entry name" value="CheY-like"/>
    <property type="match status" value="1"/>
</dbReference>
<dbReference type="EMBL" id="RJVI01000002">
    <property type="protein sequence ID" value="ROR32516.1"/>
    <property type="molecule type" value="Genomic_DNA"/>
</dbReference>
<dbReference type="Proteomes" id="UP000276634">
    <property type="component" value="Unassembled WGS sequence"/>
</dbReference>
<accession>A0A3N1Y122</accession>
<dbReference type="InterPro" id="IPR001789">
    <property type="entry name" value="Sig_transdc_resp-reg_receiver"/>
</dbReference>
<keyword evidence="1" id="KW-0597">Phosphoprotein</keyword>
<comment type="caution">
    <text evidence="3">The sequence shown here is derived from an EMBL/GenBank/DDBJ whole genome shotgun (WGS) entry which is preliminary data.</text>
</comment>
<dbReference type="PANTHER" id="PTHR43228:SF1">
    <property type="entry name" value="TWO-COMPONENT RESPONSE REGULATOR ARR22"/>
    <property type="match status" value="1"/>
</dbReference>
<dbReference type="SMART" id="SM00448">
    <property type="entry name" value="REC"/>
    <property type="match status" value="1"/>
</dbReference>
<evidence type="ECO:0000259" key="2">
    <source>
        <dbReference type="PROSITE" id="PS50110"/>
    </source>
</evidence>
<reference evidence="3 4" key="1">
    <citation type="submission" date="2018-11" db="EMBL/GenBank/DDBJ databases">
        <title>Genomic Encyclopedia of Type Strains, Phase IV (KMG-IV): sequencing the most valuable type-strain genomes for metagenomic binning, comparative biology and taxonomic classification.</title>
        <authorList>
            <person name="Goeker M."/>
        </authorList>
    </citation>
    <scope>NUCLEOTIDE SEQUENCE [LARGE SCALE GENOMIC DNA]</scope>
    <source>
        <strain evidence="3 4">DSM 100275</strain>
    </source>
</reference>
<dbReference type="PROSITE" id="PS50110">
    <property type="entry name" value="RESPONSE_REGULATORY"/>
    <property type="match status" value="1"/>
</dbReference>
<feature type="domain" description="Response regulatory" evidence="2">
    <location>
        <begin position="2"/>
        <end position="119"/>
    </location>
</feature>
<evidence type="ECO:0000313" key="3">
    <source>
        <dbReference type="EMBL" id="ROR32516.1"/>
    </source>
</evidence>
<dbReference type="InterPro" id="IPR011006">
    <property type="entry name" value="CheY-like_superfamily"/>
</dbReference>
<evidence type="ECO:0000313" key="4">
    <source>
        <dbReference type="Proteomes" id="UP000276634"/>
    </source>
</evidence>
<dbReference type="GO" id="GO:0000160">
    <property type="term" value="P:phosphorelay signal transduction system"/>
    <property type="evidence" value="ECO:0007669"/>
    <property type="project" value="InterPro"/>
</dbReference>
<sequence>MKVLIADDSHAMHMIIKRTLRLAGFEDLDVVFASDGREALEKIRSERPDVVLSDWNMPEMSGLDVLRAVRAEGIGCHFGFVTTEATDEMRALAKEEGAEFLIAKPFTPETFAEVLGPYLG</sequence>